<comment type="caution">
    <text evidence="9">The sequence shown here is derived from an EMBL/GenBank/DDBJ whole genome shotgun (WGS) entry which is preliminary data.</text>
</comment>
<keyword evidence="7 8" id="KW-0472">Membrane</keyword>
<keyword evidence="10" id="KW-1185">Reference proteome</keyword>
<dbReference type="InterPro" id="IPR008166">
    <property type="entry name" value="Glyco_transf_92"/>
</dbReference>
<dbReference type="AlphaFoldDB" id="A0A8X6KXH6"/>
<reference evidence="9" key="1">
    <citation type="submission" date="2020-07" db="EMBL/GenBank/DDBJ databases">
        <title>Multicomponent nature underlies the extraordinary mechanical properties of spider dragline silk.</title>
        <authorList>
            <person name="Kono N."/>
            <person name="Nakamura H."/>
            <person name="Mori M."/>
            <person name="Yoshida Y."/>
            <person name="Ohtoshi R."/>
            <person name="Malay A.D."/>
            <person name="Moran D.A.P."/>
            <person name="Tomita M."/>
            <person name="Numata K."/>
            <person name="Arakawa K."/>
        </authorList>
    </citation>
    <scope>NUCLEOTIDE SEQUENCE</scope>
</reference>
<dbReference type="EMBL" id="BMAO01013062">
    <property type="protein sequence ID" value="GFQ85968.1"/>
    <property type="molecule type" value="Genomic_DNA"/>
</dbReference>
<evidence type="ECO:0000256" key="7">
    <source>
        <dbReference type="ARBA" id="ARBA00023136"/>
    </source>
</evidence>
<evidence type="ECO:0000256" key="1">
    <source>
        <dbReference type="ARBA" id="ARBA00004167"/>
    </source>
</evidence>
<evidence type="ECO:0000256" key="3">
    <source>
        <dbReference type="ARBA" id="ARBA00022676"/>
    </source>
</evidence>
<organism evidence="9 10">
    <name type="scientific">Trichonephila clavata</name>
    <name type="common">Joro spider</name>
    <name type="synonym">Nephila clavata</name>
    <dbReference type="NCBI Taxonomy" id="2740835"/>
    <lineage>
        <taxon>Eukaryota</taxon>
        <taxon>Metazoa</taxon>
        <taxon>Ecdysozoa</taxon>
        <taxon>Arthropoda</taxon>
        <taxon>Chelicerata</taxon>
        <taxon>Arachnida</taxon>
        <taxon>Araneae</taxon>
        <taxon>Araneomorphae</taxon>
        <taxon>Entelegynae</taxon>
        <taxon>Araneoidea</taxon>
        <taxon>Nephilidae</taxon>
        <taxon>Trichonephila</taxon>
    </lineage>
</organism>
<dbReference type="OrthoDB" id="2526284at2759"/>
<evidence type="ECO:0000256" key="6">
    <source>
        <dbReference type="ARBA" id="ARBA00022989"/>
    </source>
</evidence>
<keyword evidence="5 8" id="KW-0812">Transmembrane</keyword>
<gene>
    <name evidence="9" type="primary">AVEN_270490_1</name>
    <name evidence="9" type="ORF">TNCT_373161</name>
</gene>
<dbReference type="PANTHER" id="PTHR21461">
    <property type="entry name" value="GLYCOSYLTRANSFERASE FAMILY 92 PROTEIN"/>
    <property type="match status" value="1"/>
</dbReference>
<keyword evidence="3 8" id="KW-0328">Glycosyltransferase</keyword>
<dbReference type="Proteomes" id="UP000887116">
    <property type="component" value="Unassembled WGS sequence"/>
</dbReference>
<evidence type="ECO:0000313" key="9">
    <source>
        <dbReference type="EMBL" id="GFQ85968.1"/>
    </source>
</evidence>
<protein>
    <recommendedName>
        <fullName evidence="8">Glycosyltransferase family 92 protein</fullName>
        <ecNumber evidence="8">2.4.1.-</ecNumber>
    </recommendedName>
</protein>
<name>A0A8X6KXH6_TRICU</name>
<dbReference type="PANTHER" id="PTHR21461:SF40">
    <property type="entry name" value="GLYCOSYLTRANSFERASE FAMILY 92 PROTEIN"/>
    <property type="match status" value="1"/>
</dbReference>
<comment type="similarity">
    <text evidence="2 8">Belongs to the glycosyltransferase 92 family.</text>
</comment>
<dbReference type="GO" id="GO:0016757">
    <property type="term" value="F:glycosyltransferase activity"/>
    <property type="evidence" value="ECO:0007669"/>
    <property type="project" value="UniProtKB-UniRule"/>
</dbReference>
<dbReference type="GO" id="GO:0016020">
    <property type="term" value="C:membrane"/>
    <property type="evidence" value="ECO:0007669"/>
    <property type="project" value="UniProtKB-SubCell"/>
</dbReference>
<keyword evidence="4 8" id="KW-0808">Transferase</keyword>
<dbReference type="GO" id="GO:0005737">
    <property type="term" value="C:cytoplasm"/>
    <property type="evidence" value="ECO:0007669"/>
    <property type="project" value="TreeGrafter"/>
</dbReference>
<evidence type="ECO:0000256" key="5">
    <source>
        <dbReference type="ARBA" id="ARBA00022692"/>
    </source>
</evidence>
<keyword evidence="6 8" id="KW-1133">Transmembrane helix</keyword>
<evidence type="ECO:0000256" key="8">
    <source>
        <dbReference type="RuleBase" id="RU366017"/>
    </source>
</evidence>
<evidence type="ECO:0000256" key="2">
    <source>
        <dbReference type="ARBA" id="ARBA00007647"/>
    </source>
</evidence>
<comment type="subcellular location">
    <subcellularLocation>
        <location evidence="1">Membrane</location>
        <topology evidence="1">Single-pass membrane protein</topology>
    </subcellularLocation>
</comment>
<sequence>MMQVVTEYETTVQRSSYNVNHNHNTRPWNHLIIPCLFSRLTFLSCLLIVTYIICITREFTYILNFHGYVASTNWNRQPHIKLFGRKFRKLSINNKKHFRNKWTSNKALDDWRQVTDNIYVYSAYWDNRSYHEPVVRIIMGANIGNDTLENLKCLLKYGNTELFEEVEATYKVLFEHHLQLSRAAYVYCNVLKKRPPSKVSLVLSEWNSSWRTKVSWMEVRLLQGKSPSGLGVCVRPLFNYTDIFRMVEFIAYYEALGAVHFTFYNHDSSENVGKLIRNLQDLSYSIELLPWKLPAEIEDMWSMGQIANINDCIYRNMARNSYIAVVDLDEFITPRHVMTVQDLIITHEKGGRRIGSFVLRSCVFCSEYSPDILPSNIPPFVTQTSVRRENWIYPFLVRSKYIVKPREVIMAGIHHAWKLLPGAEERFVPAGQALVHHYRADLCPGNEKNLGNGVIDPMSRKYLNPLLRSKPLEIWNEISNLASEE</sequence>
<evidence type="ECO:0000256" key="4">
    <source>
        <dbReference type="ARBA" id="ARBA00022679"/>
    </source>
</evidence>
<proteinExistence type="inferred from homology"/>
<evidence type="ECO:0000313" key="10">
    <source>
        <dbReference type="Proteomes" id="UP000887116"/>
    </source>
</evidence>
<accession>A0A8X6KXH6</accession>
<feature type="transmembrane region" description="Helical" evidence="8">
    <location>
        <begin position="31"/>
        <end position="54"/>
    </location>
</feature>
<dbReference type="Pfam" id="PF01697">
    <property type="entry name" value="Glyco_transf_92"/>
    <property type="match status" value="1"/>
</dbReference>
<dbReference type="EC" id="2.4.1.-" evidence="8"/>